<dbReference type="OrthoDB" id="9804026at2"/>
<dbReference type="InterPro" id="IPR050832">
    <property type="entry name" value="Bact_Acetyltransf"/>
</dbReference>
<feature type="domain" description="N-acetyltransferase" evidence="3">
    <location>
        <begin position="1"/>
        <end position="143"/>
    </location>
</feature>
<dbReference type="Proteomes" id="UP000433652">
    <property type="component" value="Unassembled WGS sequence"/>
</dbReference>
<dbReference type="PANTHER" id="PTHR43877">
    <property type="entry name" value="AMINOALKYLPHOSPHONATE N-ACETYLTRANSFERASE-RELATED-RELATED"/>
    <property type="match status" value="1"/>
</dbReference>
<dbReference type="InterPro" id="IPR016181">
    <property type="entry name" value="Acyl_CoA_acyltransferase"/>
</dbReference>
<sequence length="143" mass="15771">MAVMDAAFDPEYGEAWTRRQIGDALTLQNTHYLLAGRDGEHPLDGEEALGFVLTRGTAGEEEVLLIAVKPEARRNGIGRALLARLLESARQRGTSRLCLEMRDGNPAKHLYASLGFIPVSRRPNYYRGALNGPIDAITYTCEI</sequence>
<keyword evidence="1 4" id="KW-0808">Transferase</keyword>
<dbReference type="SUPFAM" id="SSF55729">
    <property type="entry name" value="Acyl-CoA N-acyltransferases (Nat)"/>
    <property type="match status" value="1"/>
</dbReference>
<evidence type="ECO:0000313" key="4">
    <source>
        <dbReference type="EMBL" id="MXO59354.1"/>
    </source>
</evidence>
<accession>A0A6I4STL7</accession>
<evidence type="ECO:0000256" key="1">
    <source>
        <dbReference type="ARBA" id="ARBA00022679"/>
    </source>
</evidence>
<dbReference type="CDD" id="cd04301">
    <property type="entry name" value="NAT_SF"/>
    <property type="match status" value="1"/>
</dbReference>
<dbReference type="EMBL" id="WTYM01000033">
    <property type="protein sequence ID" value="MXO59354.1"/>
    <property type="molecule type" value="Genomic_DNA"/>
</dbReference>
<keyword evidence="5" id="KW-1185">Reference proteome</keyword>
<dbReference type="PROSITE" id="PS51186">
    <property type="entry name" value="GNAT"/>
    <property type="match status" value="1"/>
</dbReference>
<dbReference type="GO" id="GO:0016747">
    <property type="term" value="F:acyltransferase activity, transferring groups other than amino-acyl groups"/>
    <property type="evidence" value="ECO:0007669"/>
    <property type="project" value="InterPro"/>
</dbReference>
<evidence type="ECO:0000256" key="2">
    <source>
        <dbReference type="ARBA" id="ARBA00023315"/>
    </source>
</evidence>
<gene>
    <name evidence="4" type="ORF">GRI89_07345</name>
</gene>
<protein>
    <submittedName>
        <fullName evidence="4">GNAT family N-acetyltransferase</fullName>
    </submittedName>
</protein>
<dbReference type="AlphaFoldDB" id="A0A6I4STL7"/>
<reference evidence="4 5" key="1">
    <citation type="submission" date="2019-12" db="EMBL/GenBank/DDBJ databases">
        <title>Genomic-based taxomic classification of the family Erythrobacteraceae.</title>
        <authorList>
            <person name="Xu L."/>
        </authorList>
    </citation>
    <scope>NUCLEOTIDE SEQUENCE [LARGE SCALE GENOMIC DNA]</scope>
    <source>
        <strain evidence="4 5">MCCC 1K01500</strain>
    </source>
</reference>
<keyword evidence="2" id="KW-0012">Acyltransferase</keyword>
<proteinExistence type="predicted"/>
<dbReference type="Pfam" id="PF13508">
    <property type="entry name" value="Acetyltransf_7"/>
    <property type="match status" value="1"/>
</dbReference>
<dbReference type="Gene3D" id="3.40.630.30">
    <property type="match status" value="1"/>
</dbReference>
<organism evidence="4 5">
    <name type="scientific">Croceibacterium salegens</name>
    <dbReference type="NCBI Taxonomy" id="1737568"/>
    <lineage>
        <taxon>Bacteria</taxon>
        <taxon>Pseudomonadati</taxon>
        <taxon>Pseudomonadota</taxon>
        <taxon>Alphaproteobacteria</taxon>
        <taxon>Sphingomonadales</taxon>
        <taxon>Erythrobacteraceae</taxon>
        <taxon>Croceibacterium</taxon>
    </lineage>
</organism>
<evidence type="ECO:0000259" key="3">
    <source>
        <dbReference type="PROSITE" id="PS51186"/>
    </source>
</evidence>
<comment type="caution">
    <text evidence="4">The sequence shown here is derived from an EMBL/GenBank/DDBJ whole genome shotgun (WGS) entry which is preliminary data.</text>
</comment>
<evidence type="ECO:0000313" key="5">
    <source>
        <dbReference type="Proteomes" id="UP000433652"/>
    </source>
</evidence>
<dbReference type="InterPro" id="IPR000182">
    <property type="entry name" value="GNAT_dom"/>
</dbReference>
<name>A0A6I4STL7_9SPHN</name>